<feature type="region of interest" description="Disordered" evidence="1">
    <location>
        <begin position="74"/>
        <end position="124"/>
    </location>
</feature>
<feature type="transmembrane region" description="Helical" evidence="2">
    <location>
        <begin position="46"/>
        <end position="67"/>
    </location>
</feature>
<feature type="region of interest" description="Disordered" evidence="1">
    <location>
        <begin position="17"/>
        <end position="38"/>
    </location>
</feature>
<proteinExistence type="predicted"/>
<keyword evidence="2" id="KW-0812">Transmembrane</keyword>
<keyword evidence="2" id="KW-1133">Transmembrane helix</keyword>
<sequence length="124" mass="12884">MFKLVLHNGTCKVATRSTYTDPSEGTMSAPDTNIEKQEKQHKPALLGVKGAIIFGVVITAILGFILIGNGREDHQPAAEEATRGITTDSTVPAVTDAEPNGASQADDTNAAPVDPVAPGTNESN</sequence>
<evidence type="ECO:0000256" key="2">
    <source>
        <dbReference type="SAM" id="Phobius"/>
    </source>
</evidence>
<dbReference type="EMBL" id="LAZR01000149">
    <property type="protein sequence ID" value="KKN86303.1"/>
    <property type="molecule type" value="Genomic_DNA"/>
</dbReference>
<gene>
    <name evidence="3" type="ORF">LCGC14_0270020</name>
</gene>
<evidence type="ECO:0000256" key="1">
    <source>
        <dbReference type="SAM" id="MobiDB-lite"/>
    </source>
</evidence>
<name>A0A0F9X487_9ZZZZ</name>
<reference evidence="3" key="1">
    <citation type="journal article" date="2015" name="Nature">
        <title>Complex archaea that bridge the gap between prokaryotes and eukaryotes.</title>
        <authorList>
            <person name="Spang A."/>
            <person name="Saw J.H."/>
            <person name="Jorgensen S.L."/>
            <person name="Zaremba-Niedzwiedzka K."/>
            <person name="Martijn J."/>
            <person name="Lind A.E."/>
            <person name="van Eijk R."/>
            <person name="Schleper C."/>
            <person name="Guy L."/>
            <person name="Ettema T.J."/>
        </authorList>
    </citation>
    <scope>NUCLEOTIDE SEQUENCE</scope>
</reference>
<organism evidence="3">
    <name type="scientific">marine sediment metagenome</name>
    <dbReference type="NCBI Taxonomy" id="412755"/>
    <lineage>
        <taxon>unclassified sequences</taxon>
        <taxon>metagenomes</taxon>
        <taxon>ecological metagenomes</taxon>
    </lineage>
</organism>
<accession>A0A0F9X487</accession>
<feature type="compositionally biased region" description="Polar residues" evidence="1">
    <location>
        <begin position="17"/>
        <end position="31"/>
    </location>
</feature>
<evidence type="ECO:0000313" key="3">
    <source>
        <dbReference type="EMBL" id="KKN86303.1"/>
    </source>
</evidence>
<dbReference type="AlphaFoldDB" id="A0A0F9X487"/>
<comment type="caution">
    <text evidence="3">The sequence shown here is derived from an EMBL/GenBank/DDBJ whole genome shotgun (WGS) entry which is preliminary data.</text>
</comment>
<protein>
    <submittedName>
        <fullName evidence="3">Uncharacterized protein</fullName>
    </submittedName>
</protein>
<keyword evidence="2" id="KW-0472">Membrane</keyword>